<dbReference type="Proteomes" id="UP000219467">
    <property type="component" value="Unassembled WGS sequence"/>
</dbReference>
<reference evidence="5" key="1">
    <citation type="submission" date="2017-08" db="EMBL/GenBank/DDBJ databases">
        <authorList>
            <person name="Varghese N."/>
            <person name="Submissions S."/>
        </authorList>
    </citation>
    <scope>NUCLEOTIDE SEQUENCE [LARGE SCALE GENOMIC DNA]</scope>
    <source>
        <strain evidence="5">JA234</strain>
    </source>
</reference>
<feature type="region of interest" description="Disordered" evidence="2">
    <location>
        <begin position="638"/>
        <end position="793"/>
    </location>
</feature>
<accession>A0A285CM57</accession>
<evidence type="ECO:0000313" key="4">
    <source>
        <dbReference type="EMBL" id="SNX68622.1"/>
    </source>
</evidence>
<keyword evidence="1" id="KW-0175">Coiled coil</keyword>
<evidence type="ECO:0000256" key="1">
    <source>
        <dbReference type="SAM" id="Coils"/>
    </source>
</evidence>
<keyword evidence="3" id="KW-0472">Membrane</keyword>
<feature type="coiled-coil region" evidence="1">
    <location>
        <begin position="497"/>
        <end position="588"/>
    </location>
</feature>
<feature type="transmembrane region" description="Helical" evidence="3">
    <location>
        <begin position="156"/>
        <end position="175"/>
    </location>
</feature>
<evidence type="ECO:0000313" key="5">
    <source>
        <dbReference type="Proteomes" id="UP000219467"/>
    </source>
</evidence>
<protein>
    <submittedName>
        <fullName evidence="4">Uncharacterized protein (TIGR02302 family)</fullName>
    </submittedName>
</protein>
<feature type="compositionally biased region" description="Basic and acidic residues" evidence="2">
    <location>
        <begin position="691"/>
        <end position="718"/>
    </location>
</feature>
<feature type="compositionally biased region" description="Basic and acidic residues" evidence="2">
    <location>
        <begin position="661"/>
        <end position="675"/>
    </location>
</feature>
<name>A0A285CM57_9RHOB</name>
<feature type="transmembrane region" description="Helical" evidence="3">
    <location>
        <begin position="61"/>
        <end position="82"/>
    </location>
</feature>
<feature type="transmembrane region" description="Helical" evidence="3">
    <location>
        <begin position="35"/>
        <end position="55"/>
    </location>
</feature>
<proteinExistence type="predicted"/>
<gene>
    <name evidence="4" type="ORF">SAMN05878503_102216</name>
</gene>
<feature type="compositionally biased region" description="Basic and acidic residues" evidence="2">
    <location>
        <begin position="725"/>
        <end position="741"/>
    </location>
</feature>
<keyword evidence="3" id="KW-1133">Transmembrane helix</keyword>
<organism evidence="4 5">
    <name type="scientific">Cereibacter ovatus</name>
    <dbReference type="NCBI Taxonomy" id="439529"/>
    <lineage>
        <taxon>Bacteria</taxon>
        <taxon>Pseudomonadati</taxon>
        <taxon>Pseudomonadota</taxon>
        <taxon>Alphaproteobacteria</taxon>
        <taxon>Rhodobacterales</taxon>
        <taxon>Paracoccaceae</taxon>
        <taxon>Cereibacter</taxon>
    </lineage>
</organism>
<dbReference type="Pfam" id="PF13779">
    <property type="entry name" value="DUF4175"/>
    <property type="match status" value="1"/>
</dbReference>
<dbReference type="AlphaFoldDB" id="A0A285CM57"/>
<keyword evidence="3" id="KW-0812">Transmembrane</keyword>
<keyword evidence="5" id="KW-1185">Reference proteome</keyword>
<dbReference type="EMBL" id="OAOQ01000002">
    <property type="protein sequence ID" value="SNX68622.1"/>
    <property type="molecule type" value="Genomic_DNA"/>
</dbReference>
<dbReference type="RefSeq" id="WP_097029245.1">
    <property type="nucleotide sequence ID" value="NZ_OAOQ01000002.1"/>
</dbReference>
<dbReference type="NCBIfam" id="TIGR02302">
    <property type="entry name" value="aProt_lowcomp"/>
    <property type="match status" value="1"/>
</dbReference>
<dbReference type="OrthoDB" id="8477685at2"/>
<feature type="compositionally biased region" description="Gly residues" evidence="2">
    <location>
        <begin position="645"/>
        <end position="660"/>
    </location>
</feature>
<sequence length="829" mass="90613">MAQDPDPATETALRRLIWPLRLTWAGLWAERLVRAFWHLWSVLAATLAALVLGLHDLAPAGWVRGGLIAAGLGGLAALIFGLRAFRHPRRAEALARLDASLPGRPISSMADRQAIGAGDAWSRAIWAAHQRRMAERAARARPVAPDLRLARRDPFALRYLALTALVVAGLFGSVWRVGSVAGLGPGGAEAMVGGPSWEGWAQPPAYTGKPALYLNDISAPDITLPTGSRIQLRLYGEIGALGVTETVSGRPAGDPVPGPAQDFDVTRSGQVEIDGRGGRVWQVVALPDSPPGIAAQGPMDREADGRMKLGFTAQDDYGVTGGRAAISLDLAAVDRRHGLARDPEPQEPVVLDLPLPISGSRTEFTEVLVEDLSKHPFANLPVIINLSVTDAAMQDGVAAPLHVVLPGRRFFDPLAAALIELRRDLLWTTANGPRSAQILKAVTHAPEGLFRKEAAFLRTRVLLRRLDAEAATLTPAARDEIAEQLWQIALLVEEGDLASALEQLRRAQDRLNEAIRNGASADEIQKLMDEMRQALETYMRELTEEARRNPDQQPSENRQMMELSGDQLQQMLDKLQELMEQGRMAEAAELMEMMRQLMENMQVTMGEGQGQGPGSQSMRDLSDTLRDQQGLSDDAFRQLQQGPNGQQGEGQPGQGQQGEGQDGRSLAERQRDLRNRLNGLDDSQLPGQGSERGESGRRALNDAGRAMEDAERALRDGDLPGALDRQAEAMEALREGMRDLGEAMAQEGRQQDGQAQGEAFGRADPNSQRDPLGREPGETGRIGSDRNMLQGEDVYRRAQDLLDEIRRRSGDQSRPEIERDYLRRLLDMY</sequence>
<evidence type="ECO:0000256" key="2">
    <source>
        <dbReference type="SAM" id="MobiDB-lite"/>
    </source>
</evidence>
<dbReference type="InterPro" id="IPR012683">
    <property type="entry name" value="CHP02302_TM"/>
</dbReference>
<evidence type="ECO:0000256" key="3">
    <source>
        <dbReference type="SAM" id="Phobius"/>
    </source>
</evidence>